<dbReference type="KEGG" id="vg:5364642"/>
<proteinExistence type="predicted"/>
<evidence type="ECO:0000256" key="1">
    <source>
        <dbReference type="SAM" id="Phobius"/>
    </source>
</evidence>
<evidence type="ECO:0000313" key="2">
    <source>
        <dbReference type="EMBL" id="ABT16017.1"/>
    </source>
</evidence>
<protein>
    <submittedName>
        <fullName evidence="2">Uncharacterized protein N732L</fullName>
    </submittedName>
</protein>
<organismHost>
    <name type="scientific">Paramecium bursaria</name>
    <dbReference type="NCBI Taxonomy" id="74790"/>
</organismHost>
<feature type="transmembrane region" description="Helical" evidence="1">
    <location>
        <begin position="95"/>
        <end position="115"/>
    </location>
</feature>
<keyword evidence="1" id="KW-0812">Transmembrane</keyword>
<keyword evidence="1" id="KW-1133">Transmembrane helix</keyword>
<name>A7J886_PBCVF</name>
<dbReference type="Proteomes" id="UP000204095">
    <property type="component" value="Segment"/>
</dbReference>
<accession>A7J886</accession>
<evidence type="ECO:0000313" key="3">
    <source>
        <dbReference type="Proteomes" id="UP000204095"/>
    </source>
</evidence>
<keyword evidence="1" id="KW-0472">Membrane</keyword>
<dbReference type="Gene3D" id="1.10.287.70">
    <property type="match status" value="1"/>
</dbReference>
<dbReference type="GeneID" id="5364642"/>
<dbReference type="OrthoDB" id="18402at10239"/>
<gene>
    <name evidence="2" type="primary">N732L</name>
    <name evidence="2" type="ORF">FR483_N732L</name>
</gene>
<reference evidence="2 3" key="1">
    <citation type="journal article" date="2007" name="Virology">
        <title>Sequence and annotation of the 314-kb MT325 and the 321-kb FR483 viruses that infect Chlorella Pbi.</title>
        <authorList>
            <person name="Fitzgerald L.A."/>
            <person name="Graves M.V."/>
            <person name="Li X."/>
            <person name="Feldblyum T."/>
            <person name="Hartigan J."/>
            <person name="Van Etten J.L."/>
        </authorList>
    </citation>
    <scope>NUCLEOTIDE SEQUENCE [LARGE SCALE GENOMIC DNA]</scope>
    <source>
        <strain evidence="2 3">FR483</strain>
    </source>
</reference>
<dbReference type="RefSeq" id="YP_001426364.1">
    <property type="nucleotide sequence ID" value="NC_008603.1"/>
</dbReference>
<feature type="transmembrane region" description="Helical" evidence="1">
    <location>
        <begin position="29"/>
        <end position="51"/>
    </location>
</feature>
<organism evidence="2 3">
    <name type="scientific">Paramecium bursaria Chlorella virus FR483</name>
    <name type="common">PBCV-FR483</name>
    <dbReference type="NCBI Taxonomy" id="399781"/>
    <lineage>
        <taxon>Viruses</taxon>
        <taxon>Varidnaviria</taxon>
        <taxon>Bamfordvirae</taxon>
        <taxon>Nucleocytoviricota</taxon>
        <taxon>Megaviricetes</taxon>
        <taxon>Algavirales</taxon>
        <taxon>Phycodnaviridae</taxon>
        <taxon>Chlorovirus</taxon>
        <taxon>Chlorovirus conductrix</taxon>
        <taxon>Paramecium bursaria Chlorella virus A1</taxon>
    </lineage>
</organism>
<sequence length="116" mass="12690">MTPKLLSSLMGAFTGPAMQKFASKVTSRAVVAPVIYALLCMAAFAVVYALIGYKELFEVTEENKDKNWENSVVASVMLQSNAMGDVTAKNSLARWLMTAQVMCGWAWFMVITAIVL</sequence>
<dbReference type="EMBL" id="DQ890022">
    <property type="protein sequence ID" value="ABT16017.1"/>
    <property type="molecule type" value="Genomic_DNA"/>
</dbReference>